<dbReference type="Proteomes" id="UP000198688">
    <property type="component" value="Chromosome I"/>
</dbReference>
<dbReference type="EMBL" id="LT629758">
    <property type="protein sequence ID" value="SDS40602.1"/>
    <property type="molecule type" value="Genomic_DNA"/>
</dbReference>
<keyword evidence="1" id="KW-0472">Membrane</keyword>
<evidence type="ECO:0000313" key="2">
    <source>
        <dbReference type="EMBL" id="SDS40602.1"/>
    </source>
</evidence>
<feature type="transmembrane region" description="Helical" evidence="1">
    <location>
        <begin position="6"/>
        <end position="25"/>
    </location>
</feature>
<organism evidence="2 3">
    <name type="scientific">Actinoplanes derwentensis</name>
    <dbReference type="NCBI Taxonomy" id="113562"/>
    <lineage>
        <taxon>Bacteria</taxon>
        <taxon>Bacillati</taxon>
        <taxon>Actinomycetota</taxon>
        <taxon>Actinomycetes</taxon>
        <taxon>Micromonosporales</taxon>
        <taxon>Micromonosporaceae</taxon>
        <taxon>Actinoplanes</taxon>
    </lineage>
</organism>
<sequence length="184" mass="19810">MQGVGNVATLLVSVLALWFTALLYLHEVRTRREEKADADAAHARLVFGRVVEIRAPTQMLTSMQCEVVNHGEMPIFQVTIEVTTSSGATVRDAQESDGLIGTQVRELIADQPIPVAAATTIRDLSLTVAFTDAAGLRWRRTGRDTPVRVLSGSSSGPDCRPWLALTAVTLGVLGIALTLISLFN</sequence>
<accession>A0A1H1RXX2</accession>
<keyword evidence="1" id="KW-1133">Transmembrane helix</keyword>
<evidence type="ECO:0000256" key="1">
    <source>
        <dbReference type="SAM" id="Phobius"/>
    </source>
</evidence>
<keyword evidence="1" id="KW-0812">Transmembrane</keyword>
<feature type="transmembrane region" description="Helical" evidence="1">
    <location>
        <begin position="162"/>
        <end position="183"/>
    </location>
</feature>
<gene>
    <name evidence="2" type="ORF">SAMN04489716_0714</name>
</gene>
<dbReference type="STRING" id="113562.SAMN04489716_0714"/>
<protein>
    <submittedName>
        <fullName evidence="2">Uncharacterized protein</fullName>
    </submittedName>
</protein>
<reference evidence="2 3" key="1">
    <citation type="submission" date="2016-10" db="EMBL/GenBank/DDBJ databases">
        <authorList>
            <person name="de Groot N.N."/>
        </authorList>
    </citation>
    <scope>NUCLEOTIDE SEQUENCE [LARGE SCALE GENOMIC DNA]</scope>
    <source>
        <strain evidence="2 3">DSM 43941</strain>
    </source>
</reference>
<proteinExistence type="predicted"/>
<keyword evidence="3" id="KW-1185">Reference proteome</keyword>
<dbReference type="AlphaFoldDB" id="A0A1H1RXX2"/>
<evidence type="ECO:0000313" key="3">
    <source>
        <dbReference type="Proteomes" id="UP000198688"/>
    </source>
</evidence>
<name>A0A1H1RXX2_9ACTN</name>